<comment type="pathway">
    <text evidence="2">Cell wall biogenesis; peptidoglycan biosynthesis.</text>
</comment>
<dbReference type="GO" id="GO:0008360">
    <property type="term" value="P:regulation of cell shape"/>
    <property type="evidence" value="ECO:0007669"/>
    <property type="project" value="UniProtKB-KW"/>
</dbReference>
<evidence type="ECO:0000256" key="2">
    <source>
        <dbReference type="RuleBase" id="RU004135"/>
    </source>
</evidence>
<comment type="subcellular location">
    <subcellularLocation>
        <location evidence="2">Cytoplasm</location>
    </subcellularLocation>
</comment>
<name>A0A931SD20_9BACT</name>
<dbReference type="Proteomes" id="UP000724148">
    <property type="component" value="Unassembled WGS sequence"/>
</dbReference>
<evidence type="ECO:0000313" key="6">
    <source>
        <dbReference type="Proteomes" id="UP000724148"/>
    </source>
</evidence>
<gene>
    <name evidence="5" type="ORF">HYT40_01670</name>
</gene>
<dbReference type="Pfam" id="PF08245">
    <property type="entry name" value="Mur_ligase_M"/>
    <property type="match status" value="1"/>
</dbReference>
<keyword evidence="2" id="KW-0131">Cell cycle</keyword>
<reference evidence="5" key="1">
    <citation type="submission" date="2020-07" db="EMBL/GenBank/DDBJ databases">
        <title>Huge and variable diversity of episymbiotic CPR bacteria and DPANN archaea in groundwater ecosystems.</title>
        <authorList>
            <person name="He C.Y."/>
            <person name="Keren R."/>
            <person name="Whittaker M."/>
            <person name="Farag I.F."/>
            <person name="Doudna J."/>
            <person name="Cate J.H.D."/>
            <person name="Banfield J.F."/>
        </authorList>
    </citation>
    <scope>NUCLEOTIDE SEQUENCE</scope>
    <source>
        <strain evidence="5">NC_groundwater_193_Ag_S-0.1um_51_7</strain>
    </source>
</reference>
<dbReference type="Gene3D" id="3.40.1190.10">
    <property type="entry name" value="Mur-like, catalytic domain"/>
    <property type="match status" value="1"/>
</dbReference>
<dbReference type="PANTHER" id="PTHR23135">
    <property type="entry name" value="MUR LIGASE FAMILY MEMBER"/>
    <property type="match status" value="1"/>
</dbReference>
<dbReference type="InterPro" id="IPR036615">
    <property type="entry name" value="Mur_ligase_C_dom_sf"/>
</dbReference>
<dbReference type="SUPFAM" id="SSF53244">
    <property type="entry name" value="MurD-like peptide ligases, peptide-binding domain"/>
    <property type="match status" value="1"/>
</dbReference>
<keyword evidence="2" id="KW-0132">Cell division</keyword>
<keyword evidence="5" id="KW-0436">Ligase</keyword>
<dbReference type="InterPro" id="IPR036565">
    <property type="entry name" value="Mur-like_cat_sf"/>
</dbReference>
<dbReference type="GO" id="GO:0071555">
    <property type="term" value="P:cell wall organization"/>
    <property type="evidence" value="ECO:0007669"/>
    <property type="project" value="UniProtKB-KW"/>
</dbReference>
<proteinExistence type="inferred from homology"/>
<dbReference type="GO" id="GO:0051301">
    <property type="term" value="P:cell division"/>
    <property type="evidence" value="ECO:0007669"/>
    <property type="project" value="UniProtKB-KW"/>
</dbReference>
<keyword evidence="2" id="KW-0133">Cell shape</keyword>
<sequence>MLEGIFYFLRRYVVPKPVFEFFQPTYHRLLAFAGALIYGFPARGLTIIGVTGTNGKSTTVEMLHELFAAAGFKAASLSSVRFKIGEKMIENRFKMTMPGRFFVQKFLRDAKRASITHVILEVTSEGIKQYRHAYINFAAAVLTNLTPEHIESHGGFENYKKAKGELFRALAGKGISVVNLGDEHAGYFLSFPSKERVGYGLEIRDKRTNINRTVAPARYEIDERGIKLYFAEGWEVMAPLRGKFNAENMLAAIAVGEVFGVSHEVMRRVFAEFGGVSGRMEEIRSGEIRVVVDYAFTPNALRQVYETLKQEIGPGNKLICVLGAAGGGRDKWKRPELGKIAGDYCSHVIITNEDPYDENPPAIMEDVRRGIAIGSAPYEVIEDRRLAIRDAIESARAGDIVVITGKGSESAMAVAGGRQIPWDDRAVVREELERLINIKKKI</sequence>
<feature type="domain" description="Mur ligase C-terminal" evidence="3">
    <location>
        <begin position="278"/>
        <end position="407"/>
    </location>
</feature>
<evidence type="ECO:0000313" key="5">
    <source>
        <dbReference type="EMBL" id="MBI2096844.1"/>
    </source>
</evidence>
<evidence type="ECO:0000259" key="4">
    <source>
        <dbReference type="Pfam" id="PF08245"/>
    </source>
</evidence>
<dbReference type="NCBIfam" id="TIGR01085">
    <property type="entry name" value="murE"/>
    <property type="match status" value="1"/>
</dbReference>
<dbReference type="GO" id="GO:0005524">
    <property type="term" value="F:ATP binding"/>
    <property type="evidence" value="ECO:0007669"/>
    <property type="project" value="InterPro"/>
</dbReference>
<keyword evidence="2" id="KW-0573">Peptidoglycan synthesis</keyword>
<dbReference type="GO" id="GO:0016881">
    <property type="term" value="F:acid-amino acid ligase activity"/>
    <property type="evidence" value="ECO:0007669"/>
    <property type="project" value="InterPro"/>
</dbReference>
<accession>A0A931SD20</accession>
<protein>
    <submittedName>
        <fullName evidence="5">UDP-N-acetylmuramoyl-L-alanyl-D-glutamate--2, 6-diaminopimelate ligase</fullName>
    </submittedName>
</protein>
<organism evidence="5 6">
    <name type="scientific">Candidatus Sungiibacteriota bacterium</name>
    <dbReference type="NCBI Taxonomy" id="2750080"/>
    <lineage>
        <taxon>Bacteria</taxon>
        <taxon>Candidatus Sungiibacteriota</taxon>
    </lineage>
</organism>
<dbReference type="GO" id="GO:0005737">
    <property type="term" value="C:cytoplasm"/>
    <property type="evidence" value="ECO:0007669"/>
    <property type="project" value="UniProtKB-SubCell"/>
</dbReference>
<comment type="similarity">
    <text evidence="1">Belongs to the MurCDEF family. MurE subfamily.</text>
</comment>
<dbReference type="EMBL" id="JACOZA010000040">
    <property type="protein sequence ID" value="MBI2096844.1"/>
    <property type="molecule type" value="Genomic_DNA"/>
</dbReference>
<evidence type="ECO:0000259" key="3">
    <source>
        <dbReference type="Pfam" id="PF02875"/>
    </source>
</evidence>
<dbReference type="PANTHER" id="PTHR23135:SF4">
    <property type="entry name" value="UDP-N-ACETYLMURAMOYL-L-ALANYL-D-GLUTAMATE--2,6-DIAMINOPIMELATE LIGASE MURE HOMOLOG, CHLOROPLASTIC"/>
    <property type="match status" value="1"/>
</dbReference>
<dbReference type="Gene3D" id="3.90.190.20">
    <property type="entry name" value="Mur ligase, C-terminal domain"/>
    <property type="match status" value="1"/>
</dbReference>
<evidence type="ECO:0000256" key="1">
    <source>
        <dbReference type="ARBA" id="ARBA00005898"/>
    </source>
</evidence>
<dbReference type="AlphaFoldDB" id="A0A931SD20"/>
<dbReference type="SUPFAM" id="SSF53623">
    <property type="entry name" value="MurD-like peptide ligases, catalytic domain"/>
    <property type="match status" value="1"/>
</dbReference>
<dbReference type="InterPro" id="IPR005761">
    <property type="entry name" value="UDP-N-AcMur-Glu-dNH2Pim_ligase"/>
</dbReference>
<dbReference type="InterPro" id="IPR013221">
    <property type="entry name" value="Mur_ligase_cen"/>
</dbReference>
<dbReference type="InterPro" id="IPR004101">
    <property type="entry name" value="Mur_ligase_C"/>
</dbReference>
<keyword evidence="2" id="KW-0961">Cell wall biogenesis/degradation</keyword>
<dbReference type="GO" id="GO:0009252">
    <property type="term" value="P:peptidoglycan biosynthetic process"/>
    <property type="evidence" value="ECO:0007669"/>
    <property type="project" value="UniProtKB-KW"/>
</dbReference>
<comment type="caution">
    <text evidence="5">The sequence shown here is derived from an EMBL/GenBank/DDBJ whole genome shotgun (WGS) entry which is preliminary data.</text>
</comment>
<dbReference type="Pfam" id="PF02875">
    <property type="entry name" value="Mur_ligase_C"/>
    <property type="match status" value="1"/>
</dbReference>
<feature type="domain" description="Mur ligase central" evidence="4">
    <location>
        <begin position="50"/>
        <end position="255"/>
    </location>
</feature>